<comment type="caution">
    <text evidence="1">The sequence shown here is derived from an EMBL/GenBank/DDBJ whole genome shotgun (WGS) entry which is preliminary data.</text>
</comment>
<organism evidence="1 2">
    <name type="scientific">Streptomyces kaniharaensis</name>
    <dbReference type="NCBI Taxonomy" id="212423"/>
    <lineage>
        <taxon>Bacteria</taxon>
        <taxon>Bacillati</taxon>
        <taxon>Actinomycetota</taxon>
        <taxon>Actinomycetes</taxon>
        <taxon>Kitasatosporales</taxon>
        <taxon>Streptomycetaceae</taxon>
        <taxon>Streptomyces</taxon>
    </lineage>
</organism>
<protein>
    <submittedName>
        <fullName evidence="1">Uncharacterized protein</fullName>
    </submittedName>
</protein>
<gene>
    <name evidence="1" type="ORF">F7Q99_35115</name>
</gene>
<dbReference type="AlphaFoldDB" id="A0A6N7L094"/>
<accession>A0A6N7L094</accession>
<dbReference type="Proteomes" id="UP000450000">
    <property type="component" value="Unassembled WGS sequence"/>
</dbReference>
<evidence type="ECO:0000313" key="2">
    <source>
        <dbReference type="Proteomes" id="UP000450000"/>
    </source>
</evidence>
<reference evidence="1 2" key="1">
    <citation type="submission" date="2019-09" db="EMBL/GenBank/DDBJ databases">
        <title>Genome Sequences of Streptomyces kaniharaensis ATCC 21070.</title>
        <authorList>
            <person name="Zhu W."/>
            <person name="De Crecy-Lagard V."/>
            <person name="Richards N.G."/>
        </authorList>
    </citation>
    <scope>NUCLEOTIDE SEQUENCE [LARGE SCALE GENOMIC DNA]</scope>
    <source>
        <strain evidence="1 2">SF-557</strain>
    </source>
</reference>
<dbReference type="EMBL" id="WBOF01000004">
    <property type="protein sequence ID" value="MQS17272.1"/>
    <property type="molecule type" value="Genomic_DNA"/>
</dbReference>
<dbReference type="RefSeq" id="WP_153469862.1">
    <property type="nucleotide sequence ID" value="NZ_WBOF01000004.1"/>
</dbReference>
<evidence type="ECO:0000313" key="1">
    <source>
        <dbReference type="EMBL" id="MQS17272.1"/>
    </source>
</evidence>
<sequence>MSDRSPMQLFVYAVHEDEEAAVLRAISDEDLGLDWGDTDEPDPARLVLGACYGIHETPLGSSDDLAATLQAQAPTAVFKLWQDPHWSGADGHLVAHVPGVGIYETGCTAEGVPHADVTDLTKQLSAAPKGTSVQDWLTGAGDQVLGVTVLTALEPYEKSHR</sequence>
<proteinExistence type="predicted"/>
<dbReference type="OrthoDB" id="4245980at2"/>
<name>A0A6N7L094_9ACTN</name>
<keyword evidence="2" id="KW-1185">Reference proteome</keyword>